<evidence type="ECO:0000313" key="1">
    <source>
        <dbReference type="EMBL" id="EDO53325.1"/>
    </source>
</evidence>
<evidence type="ECO:0000313" key="2">
    <source>
        <dbReference type="Proteomes" id="UP000004110"/>
    </source>
</evidence>
<accession>A0ABC9N944</accession>
<reference evidence="1" key="2">
    <citation type="submission" date="2013-11" db="EMBL/GenBank/DDBJ databases">
        <title>Draft genome sequence of Bacteroides uniformis (ATCC 8492).</title>
        <authorList>
            <person name="Sudarsanam P."/>
            <person name="Ley R."/>
            <person name="Guruge J."/>
            <person name="Turnbaugh P.J."/>
            <person name="Mahowald M."/>
            <person name="Liep D."/>
            <person name="Gordon J."/>
        </authorList>
    </citation>
    <scope>NUCLEOTIDE SEQUENCE</scope>
    <source>
        <strain evidence="1">ATCC 8492</strain>
    </source>
</reference>
<dbReference type="AlphaFoldDB" id="A0ABC9N944"/>
<organism evidence="1 2">
    <name type="scientific">Bacteroides uniformis (strain ATCC 8492 / DSM 6597 / CCUG 4942 / CIP 103695 / JCM 5828 / KCTC 5204 / NCTC 13054 / VPI 0061)</name>
    <dbReference type="NCBI Taxonomy" id="411479"/>
    <lineage>
        <taxon>Bacteria</taxon>
        <taxon>Pseudomonadati</taxon>
        <taxon>Bacteroidota</taxon>
        <taxon>Bacteroidia</taxon>
        <taxon>Bacteroidales</taxon>
        <taxon>Bacteroidaceae</taxon>
        <taxon>Bacteroides</taxon>
    </lineage>
</organism>
<name>A0ABC9N944_BACUC</name>
<protein>
    <submittedName>
        <fullName evidence="1">Uncharacterized protein</fullName>
    </submittedName>
</protein>
<keyword evidence="2" id="KW-1185">Reference proteome</keyword>
<gene>
    <name evidence="1" type="ORF">BACUNI_03340</name>
</gene>
<dbReference type="Proteomes" id="UP000004110">
    <property type="component" value="Unassembled WGS sequence"/>
</dbReference>
<sequence length="82" mass="8908">MFENLTDICLCLWKQALFLAVKAIIGGLAKVSYKLVPHRGCTFVGYVVQQVPDAPCNPALQGFPEMRAVGGIGRDTVRIDDA</sequence>
<dbReference type="EMBL" id="AAYH02000046">
    <property type="protein sequence ID" value="EDO53325.1"/>
    <property type="molecule type" value="Genomic_DNA"/>
</dbReference>
<comment type="caution">
    <text evidence="1">The sequence shown here is derived from an EMBL/GenBank/DDBJ whole genome shotgun (WGS) entry which is preliminary data.</text>
</comment>
<proteinExistence type="predicted"/>
<reference evidence="1" key="1">
    <citation type="submission" date="2007-06" db="EMBL/GenBank/DDBJ databases">
        <authorList>
            <person name="Fulton L."/>
            <person name="Clifton S."/>
            <person name="Fulton B."/>
            <person name="Xu J."/>
            <person name="Minx P."/>
            <person name="Pepin K.H."/>
            <person name="Johnson M."/>
            <person name="Thiruvilangam P."/>
            <person name="Bhonagiri V."/>
            <person name="Nash W.E."/>
            <person name="Mardis E.R."/>
            <person name="Wilson R.K."/>
        </authorList>
    </citation>
    <scope>NUCLEOTIDE SEQUENCE [LARGE SCALE GENOMIC DNA]</scope>
    <source>
        <strain evidence="1">ATCC 8492</strain>
    </source>
</reference>